<dbReference type="PANTHER" id="PTHR43772:SF2">
    <property type="entry name" value="PUTATIVE (AFU_ORTHOLOGUE AFUA_2G04480)-RELATED"/>
    <property type="match status" value="1"/>
</dbReference>
<evidence type="ECO:0000256" key="2">
    <source>
        <dbReference type="ARBA" id="ARBA00022801"/>
    </source>
</evidence>
<keyword evidence="3" id="KW-0119">Carbohydrate metabolism</keyword>
<feature type="compositionally biased region" description="Polar residues" evidence="7">
    <location>
        <begin position="355"/>
        <end position="366"/>
    </location>
</feature>
<dbReference type="AlphaFoldDB" id="A0AAN9UY23"/>
<dbReference type="GO" id="GO:0004553">
    <property type="term" value="F:hydrolase activity, hydrolyzing O-glycosyl compounds"/>
    <property type="evidence" value="ECO:0007669"/>
    <property type="project" value="InterPro"/>
</dbReference>
<keyword evidence="4 6" id="KW-0326">Glycosidase</keyword>
<feature type="signal peptide" evidence="8">
    <location>
        <begin position="1"/>
        <end position="22"/>
    </location>
</feature>
<evidence type="ECO:0000313" key="10">
    <source>
        <dbReference type="Proteomes" id="UP001320420"/>
    </source>
</evidence>
<proteinExistence type="inferred from homology"/>
<gene>
    <name evidence="9" type="ORF">SLS62_003653</name>
</gene>
<dbReference type="Proteomes" id="UP001320420">
    <property type="component" value="Unassembled WGS sequence"/>
</dbReference>
<comment type="caution">
    <text evidence="9">The sequence shown here is derived from an EMBL/GenBank/DDBJ whole genome shotgun (WGS) entry which is preliminary data.</text>
</comment>
<keyword evidence="10" id="KW-1185">Reference proteome</keyword>
<feature type="chain" id="PRO_5042933264" evidence="8">
    <location>
        <begin position="23"/>
        <end position="537"/>
    </location>
</feature>
<name>A0AAN9UY23_9PEZI</name>
<evidence type="ECO:0000256" key="1">
    <source>
        <dbReference type="ARBA" id="ARBA00009865"/>
    </source>
</evidence>
<dbReference type="Gene3D" id="2.60.120.260">
    <property type="entry name" value="Galactose-binding domain-like"/>
    <property type="match status" value="1"/>
</dbReference>
<dbReference type="SUPFAM" id="SSF75005">
    <property type="entry name" value="Arabinanase/levansucrase/invertase"/>
    <property type="match status" value="1"/>
</dbReference>
<keyword evidence="8" id="KW-0732">Signal</keyword>
<dbReference type="Gene3D" id="2.115.10.20">
    <property type="entry name" value="Glycosyl hydrolase domain, family 43"/>
    <property type="match status" value="1"/>
</dbReference>
<feature type="region of interest" description="Disordered" evidence="7">
    <location>
        <begin position="355"/>
        <end position="383"/>
    </location>
</feature>
<evidence type="ECO:0000256" key="6">
    <source>
        <dbReference type="RuleBase" id="RU361187"/>
    </source>
</evidence>
<dbReference type="InterPro" id="IPR052176">
    <property type="entry name" value="Glycosyl_Hydrlase_43_Enz"/>
</dbReference>
<dbReference type="EMBL" id="JAKJXP020000021">
    <property type="protein sequence ID" value="KAK7754360.1"/>
    <property type="molecule type" value="Genomic_DNA"/>
</dbReference>
<evidence type="ECO:0000256" key="5">
    <source>
        <dbReference type="PIRSR" id="PIRSR606710-2"/>
    </source>
</evidence>
<reference evidence="9 10" key="1">
    <citation type="submission" date="2024-02" db="EMBL/GenBank/DDBJ databases">
        <title>De novo assembly and annotation of 12 fungi associated with fruit tree decline syndrome in Ontario, Canada.</title>
        <authorList>
            <person name="Sulman M."/>
            <person name="Ellouze W."/>
            <person name="Ilyukhin E."/>
        </authorList>
    </citation>
    <scope>NUCLEOTIDE SEQUENCE [LARGE SCALE GENOMIC DNA]</scope>
    <source>
        <strain evidence="9 10">M11/M66-122</strain>
    </source>
</reference>
<comment type="similarity">
    <text evidence="1 6">Belongs to the glycosyl hydrolase 43 family.</text>
</comment>
<accession>A0AAN9UY23</accession>
<organism evidence="9 10">
    <name type="scientific">Diatrype stigma</name>
    <dbReference type="NCBI Taxonomy" id="117547"/>
    <lineage>
        <taxon>Eukaryota</taxon>
        <taxon>Fungi</taxon>
        <taxon>Dikarya</taxon>
        <taxon>Ascomycota</taxon>
        <taxon>Pezizomycotina</taxon>
        <taxon>Sordariomycetes</taxon>
        <taxon>Xylariomycetidae</taxon>
        <taxon>Xylariales</taxon>
        <taxon>Diatrypaceae</taxon>
        <taxon>Diatrype</taxon>
    </lineage>
</organism>
<dbReference type="InterPro" id="IPR023296">
    <property type="entry name" value="Glyco_hydro_beta-prop_sf"/>
</dbReference>
<sequence>MRHASLAAAAAAAWSLAPSASAASSSSAIRRRQDATKTFVSDGNPILADGSFYSADPAPLVVNGMVYILSGRDEAGATYNDFVINEWQVFEASGTPDPAGGTTWTLHEAVAKPDEIFAWAASGSAYAAQIVPGAGANAARFYLYAPVRQRDAGGAADAFGIGVAVSEDGPLGPWSDAHPAGPIISQTVPAPGNDLQNIDPTVLVDDDGSVYVYWGSFGQLRGYELSGDDMTTVVDSSLVSVTSLTGYFEAPWLMQRDGTYYMLYAANNAGPDSPCTPTSYHACIAYGTASSPLGPWKFGGIVLDIVSSTTSHPGVYALADGKYFLVYHTRDATGGTHFRRSVAFDALEFDDSTSPPSILKVTQTRRSGGGETEPSRNVAPQASASASIETPIQYWIESLHDGRIDANPLPPDYWSSYAAEQSPQSVTLTYTWPDNAAVTLNGASIAFFADQPAGSNIGVPPPASWHLQYLSADESWVEVSVTSDGGYPTAATDEPPEVSFDTVQTTGLRAVLTASGSGGQFGGIGIKEWSALAPEAA</sequence>
<dbReference type="CDD" id="cd08990">
    <property type="entry name" value="GH43_AXH_like"/>
    <property type="match status" value="1"/>
</dbReference>
<dbReference type="Pfam" id="PF04616">
    <property type="entry name" value="Glyco_hydro_43"/>
    <property type="match status" value="1"/>
</dbReference>
<evidence type="ECO:0000256" key="3">
    <source>
        <dbReference type="ARBA" id="ARBA00023277"/>
    </source>
</evidence>
<dbReference type="InterPro" id="IPR006710">
    <property type="entry name" value="Glyco_hydro_43"/>
</dbReference>
<evidence type="ECO:0000256" key="4">
    <source>
        <dbReference type="ARBA" id="ARBA00023295"/>
    </source>
</evidence>
<evidence type="ECO:0000256" key="8">
    <source>
        <dbReference type="SAM" id="SignalP"/>
    </source>
</evidence>
<dbReference type="GO" id="GO:0005975">
    <property type="term" value="P:carbohydrate metabolic process"/>
    <property type="evidence" value="ECO:0007669"/>
    <property type="project" value="InterPro"/>
</dbReference>
<keyword evidence="2 6" id="KW-0378">Hydrolase</keyword>
<evidence type="ECO:0000313" key="9">
    <source>
        <dbReference type="EMBL" id="KAK7754360.1"/>
    </source>
</evidence>
<protein>
    <submittedName>
        <fullName evidence="9">Uncharacterized protein</fullName>
    </submittedName>
</protein>
<feature type="site" description="Important for catalytic activity, responsible for pKa modulation of the active site Glu and correct orientation of both the proton donor and substrate" evidence="5">
    <location>
        <position position="199"/>
    </location>
</feature>
<evidence type="ECO:0000256" key="7">
    <source>
        <dbReference type="SAM" id="MobiDB-lite"/>
    </source>
</evidence>
<dbReference type="PANTHER" id="PTHR43772">
    <property type="entry name" value="ENDO-1,4-BETA-XYLANASE"/>
    <property type="match status" value="1"/>
</dbReference>